<dbReference type="AlphaFoldDB" id="A0A8J7HQM8"/>
<dbReference type="Gene3D" id="3.40.50.300">
    <property type="entry name" value="P-loop containing nucleotide triphosphate hydrolases"/>
    <property type="match status" value="1"/>
</dbReference>
<evidence type="ECO:0000313" key="2">
    <source>
        <dbReference type="Proteomes" id="UP000632766"/>
    </source>
</evidence>
<comment type="caution">
    <text evidence="1">The sequence shown here is derived from an EMBL/GenBank/DDBJ whole genome shotgun (WGS) entry which is preliminary data.</text>
</comment>
<keyword evidence="2" id="KW-1185">Reference proteome</keyword>
<dbReference type="EMBL" id="JAECZC010000008">
    <property type="protein sequence ID" value="MBH8561888.1"/>
    <property type="molecule type" value="Genomic_DNA"/>
</dbReference>
<protein>
    <submittedName>
        <fullName evidence="1">AAA-like domain-containing protein</fullName>
    </submittedName>
</protein>
<gene>
    <name evidence="1" type="ORF">I8748_06820</name>
</gene>
<proteinExistence type="predicted"/>
<dbReference type="InterPro" id="IPR027417">
    <property type="entry name" value="P-loop_NTPase"/>
</dbReference>
<name>A0A8J7HQM8_9NOST</name>
<sequence>MQYQVGGSLSFEAASYVERQADRKLYKALKQGEFCYILNSRQIGKSSLLIRIRHRLEQEGFKCVTVDMTNIGSQDITPQQWYRSIIADLCLGFGLLDKINLKAWWQQWENCSLTFILNLFIEQLLYVHFPRERLVIFIDEIDNLLNLSFSTDDFFGMIRFCYNQRAINPEYERLSFAVFGVAIPSDLIKNRNISPFHIGQSIEINGFEQQESLLLAQGLKITGTQAQAILKEILFWTSGQPFLTQKICDLVASYVQNPTKQLLDSSSIVDANFVRNLIKKYIIENWEFQDEPQHLRSICERIEHSRQHKDKILNIYQQILQNLPVKCDDSREQKELLLIGIVVIQKGLLKVKNQIYAEIFNLNWVEEQRTKNSRASTLQRYISSGGRI</sequence>
<organism evidence="1 2">
    <name type="scientific">Amazonocrinis nigriterrae CENA67</name>
    <dbReference type="NCBI Taxonomy" id="2794033"/>
    <lineage>
        <taxon>Bacteria</taxon>
        <taxon>Bacillati</taxon>
        <taxon>Cyanobacteriota</taxon>
        <taxon>Cyanophyceae</taxon>
        <taxon>Nostocales</taxon>
        <taxon>Nostocaceae</taxon>
        <taxon>Amazonocrinis</taxon>
        <taxon>Amazonocrinis nigriterrae</taxon>
    </lineage>
</organism>
<dbReference type="SUPFAM" id="SSF52540">
    <property type="entry name" value="P-loop containing nucleoside triphosphate hydrolases"/>
    <property type="match status" value="1"/>
</dbReference>
<dbReference type="RefSeq" id="WP_214662459.1">
    <property type="nucleotide sequence ID" value="NZ_JAECZC010000008.1"/>
</dbReference>
<dbReference type="Proteomes" id="UP000632766">
    <property type="component" value="Unassembled WGS sequence"/>
</dbReference>
<accession>A0A8J7HQM8</accession>
<dbReference type="Pfam" id="PF14516">
    <property type="entry name" value="AAA_35"/>
    <property type="match status" value="1"/>
</dbReference>
<evidence type="ECO:0000313" key="1">
    <source>
        <dbReference type="EMBL" id="MBH8561888.1"/>
    </source>
</evidence>
<reference evidence="1 2" key="1">
    <citation type="journal article" date="2021" name="Int. J. Syst. Evol. Microbiol.">
        <title>Amazonocrinis nigriterrae gen. nov., sp. nov., Atlanticothrix silvestris gen. nov., sp. nov. and Dendronalium phyllosphericum gen. nov., sp. nov., nostocacean cyanobacteria from Brazilian environments.</title>
        <authorList>
            <person name="Alvarenga D.O."/>
            <person name="Andreote A.P.D."/>
            <person name="Branco L.H.Z."/>
            <person name="Delbaje E."/>
            <person name="Cruz R.B."/>
            <person name="Varani A.M."/>
            <person name="Fiore M.F."/>
        </authorList>
    </citation>
    <scope>NUCLEOTIDE SEQUENCE [LARGE SCALE GENOMIC DNA]</scope>
    <source>
        <strain evidence="1 2">CENA67</strain>
    </source>
</reference>